<feature type="domain" description="N-acetyltransferase" evidence="3">
    <location>
        <begin position="1"/>
        <end position="169"/>
    </location>
</feature>
<dbReference type="GO" id="GO:0016747">
    <property type="term" value="F:acyltransferase activity, transferring groups other than amino-acyl groups"/>
    <property type="evidence" value="ECO:0007669"/>
    <property type="project" value="InterPro"/>
</dbReference>
<dbReference type="GeneID" id="97206826"/>
<organism evidence="4 7">
    <name type="scientific">Enterocloster aldenensis</name>
    <dbReference type="NCBI Taxonomy" id="358742"/>
    <lineage>
        <taxon>Bacteria</taxon>
        <taxon>Bacillati</taxon>
        <taxon>Bacillota</taxon>
        <taxon>Clostridia</taxon>
        <taxon>Lachnospirales</taxon>
        <taxon>Lachnospiraceae</taxon>
        <taxon>Enterocloster</taxon>
    </lineage>
</organism>
<dbReference type="CDD" id="cd04301">
    <property type="entry name" value="NAT_SF"/>
    <property type="match status" value="1"/>
</dbReference>
<dbReference type="EMBL" id="JAAITT010000019">
    <property type="protein sequence ID" value="NSJ49846.1"/>
    <property type="molecule type" value="Genomic_DNA"/>
</dbReference>
<dbReference type="SUPFAM" id="SSF55729">
    <property type="entry name" value="Acyl-CoA N-acyltransferases (Nat)"/>
    <property type="match status" value="1"/>
</dbReference>
<reference evidence="5" key="2">
    <citation type="submission" date="2020-02" db="EMBL/GenBank/DDBJ databases">
        <authorList>
            <person name="Littmann E."/>
            <person name="Sorbara M."/>
        </authorList>
    </citation>
    <scope>NUCLEOTIDE SEQUENCE</scope>
    <source>
        <strain evidence="5">MSK.1.17</strain>
    </source>
</reference>
<keyword evidence="6" id="KW-1185">Reference proteome</keyword>
<proteinExistence type="predicted"/>
<name>A0AAX1SKW8_9FIRM</name>
<keyword evidence="1" id="KW-0808">Transferase</keyword>
<protein>
    <submittedName>
        <fullName evidence="4">GNAT family N-acetyltransferase</fullName>
    </submittedName>
</protein>
<comment type="caution">
    <text evidence="4">The sequence shown here is derived from an EMBL/GenBank/DDBJ whole genome shotgun (WGS) entry which is preliminary data.</text>
</comment>
<evidence type="ECO:0000256" key="2">
    <source>
        <dbReference type="ARBA" id="ARBA00023315"/>
    </source>
</evidence>
<evidence type="ECO:0000259" key="3">
    <source>
        <dbReference type="PROSITE" id="PS51186"/>
    </source>
</evidence>
<dbReference type="Gene3D" id="3.40.630.30">
    <property type="match status" value="1"/>
</dbReference>
<gene>
    <name evidence="5" type="ORF">G5B36_14220</name>
    <name evidence="4" type="ORF">L0N08_05105</name>
</gene>
<sequence length="170" mass="18908">MIYRLADKDDLPRLLSMVEQAKVSFRARGIGQWQKGDPDGPGLLAAIGRKTVHVLDEEGQAIGMITVVQGPEASYRDIDGAWLNDGPYAAFHRVCVEENHKGQGLAARLFAESEDFARSQGWRNVRIDTHPDNLSMQRALEKSGYRLCGSLILQEGTEKGDLRLAYQKVL</sequence>
<dbReference type="EMBL" id="JAKNGE010000005">
    <property type="protein sequence ID" value="MCG4744782.1"/>
    <property type="molecule type" value="Genomic_DNA"/>
</dbReference>
<dbReference type="PROSITE" id="PS51186">
    <property type="entry name" value="GNAT"/>
    <property type="match status" value="1"/>
</dbReference>
<evidence type="ECO:0000313" key="5">
    <source>
        <dbReference type="EMBL" id="NSJ49846.1"/>
    </source>
</evidence>
<dbReference type="InterPro" id="IPR050832">
    <property type="entry name" value="Bact_Acetyltransf"/>
</dbReference>
<dbReference type="Proteomes" id="UP001299608">
    <property type="component" value="Unassembled WGS sequence"/>
</dbReference>
<dbReference type="PANTHER" id="PTHR43877:SF2">
    <property type="entry name" value="AMINOALKYLPHOSPHONATE N-ACETYLTRANSFERASE-RELATED"/>
    <property type="match status" value="1"/>
</dbReference>
<reference evidence="5 6" key="1">
    <citation type="journal article" date="2020" name="Cell Host Microbe">
        <title>Functional and Genomic Variation between Human-Derived Isolates of Lachnospiraceae Reveals Inter- and Intra-Species Diversity.</title>
        <authorList>
            <person name="Sorbara M.T."/>
            <person name="Littmann E.R."/>
            <person name="Fontana E."/>
            <person name="Moody T.U."/>
            <person name="Kohout C.E."/>
            <person name="Gjonbalaj M."/>
            <person name="Eaton V."/>
            <person name="Seok R."/>
            <person name="Leiner I.M."/>
            <person name="Pamer E.G."/>
        </authorList>
    </citation>
    <scope>NUCLEOTIDE SEQUENCE [LARGE SCALE GENOMIC DNA]</scope>
    <source>
        <strain evidence="5 6">MSK.1.17</strain>
    </source>
</reference>
<accession>A0AAX1SKW8</accession>
<dbReference type="Proteomes" id="UP000669239">
    <property type="component" value="Unassembled WGS sequence"/>
</dbReference>
<reference evidence="4" key="3">
    <citation type="submission" date="2022-01" db="EMBL/GenBank/DDBJ databases">
        <title>Collection of gut derived symbiotic bacterial strains cultured from healthy donors.</title>
        <authorList>
            <person name="Lin H."/>
            <person name="Kohout C."/>
            <person name="Waligurski E."/>
            <person name="Pamer E.G."/>
        </authorList>
    </citation>
    <scope>NUCLEOTIDE SEQUENCE</scope>
    <source>
        <strain evidence="4">DFI.6.55</strain>
    </source>
</reference>
<dbReference type="PANTHER" id="PTHR43877">
    <property type="entry name" value="AMINOALKYLPHOSPHONATE N-ACETYLTRANSFERASE-RELATED-RELATED"/>
    <property type="match status" value="1"/>
</dbReference>
<evidence type="ECO:0000313" key="7">
    <source>
        <dbReference type="Proteomes" id="UP001299608"/>
    </source>
</evidence>
<evidence type="ECO:0000313" key="6">
    <source>
        <dbReference type="Proteomes" id="UP000669239"/>
    </source>
</evidence>
<dbReference type="RefSeq" id="WP_117558178.1">
    <property type="nucleotide sequence ID" value="NZ_BAABZL010000001.1"/>
</dbReference>
<dbReference type="AlphaFoldDB" id="A0AAX1SKW8"/>
<evidence type="ECO:0000256" key="1">
    <source>
        <dbReference type="ARBA" id="ARBA00022679"/>
    </source>
</evidence>
<dbReference type="InterPro" id="IPR000182">
    <property type="entry name" value="GNAT_dom"/>
</dbReference>
<keyword evidence="2" id="KW-0012">Acyltransferase</keyword>
<evidence type="ECO:0000313" key="4">
    <source>
        <dbReference type="EMBL" id="MCG4744782.1"/>
    </source>
</evidence>
<dbReference type="Pfam" id="PF00583">
    <property type="entry name" value="Acetyltransf_1"/>
    <property type="match status" value="1"/>
</dbReference>
<dbReference type="InterPro" id="IPR016181">
    <property type="entry name" value="Acyl_CoA_acyltransferase"/>
</dbReference>